<feature type="transmembrane region" description="Helical" evidence="5">
    <location>
        <begin position="108"/>
        <end position="126"/>
    </location>
</feature>
<dbReference type="RefSeq" id="XP_014256850.1">
    <property type="nucleotide sequence ID" value="XM_014401364.1"/>
</dbReference>
<feature type="transmembrane region" description="Helical" evidence="5">
    <location>
        <begin position="338"/>
        <end position="357"/>
    </location>
</feature>
<feature type="transmembrane region" description="Helical" evidence="5">
    <location>
        <begin position="363"/>
        <end position="384"/>
    </location>
</feature>
<feature type="transmembrane region" description="Helical" evidence="5">
    <location>
        <begin position="269"/>
        <end position="284"/>
    </location>
</feature>
<evidence type="ECO:0000256" key="3">
    <source>
        <dbReference type="ARBA" id="ARBA00022989"/>
    </source>
</evidence>
<dbReference type="InterPro" id="IPR036259">
    <property type="entry name" value="MFS_trans_sf"/>
</dbReference>
<feature type="transmembrane region" description="Helical" evidence="5">
    <location>
        <begin position="312"/>
        <end position="331"/>
    </location>
</feature>
<evidence type="ECO:0000256" key="4">
    <source>
        <dbReference type="ARBA" id="ARBA00023136"/>
    </source>
</evidence>
<feature type="transmembrane region" description="Helical" evidence="5">
    <location>
        <begin position="181"/>
        <end position="199"/>
    </location>
</feature>
<dbReference type="EnsemblMetazoa" id="XM_014401363.2">
    <property type="protein sequence ID" value="XP_014256849.1"/>
    <property type="gene ID" value="LOC106670776"/>
</dbReference>
<comment type="subcellular location">
    <subcellularLocation>
        <location evidence="1">Membrane</location>
        <topology evidence="1">Multi-pass membrane protein</topology>
    </subcellularLocation>
</comment>
<dbReference type="GeneID" id="106670776"/>
<reference evidence="6" key="1">
    <citation type="submission" date="2022-01" db="UniProtKB">
        <authorList>
            <consortium name="EnsemblMetazoa"/>
        </authorList>
    </citation>
    <scope>IDENTIFICATION</scope>
</reference>
<proteinExistence type="predicted"/>
<dbReference type="Pfam" id="PF07690">
    <property type="entry name" value="MFS_1"/>
    <property type="match status" value="1"/>
</dbReference>
<keyword evidence="4 5" id="KW-0472">Membrane</keyword>
<dbReference type="PANTHER" id="PTHR23507:SF37">
    <property type="entry name" value="GH08173P"/>
    <property type="match status" value="1"/>
</dbReference>
<dbReference type="GO" id="GO:0022857">
    <property type="term" value="F:transmembrane transporter activity"/>
    <property type="evidence" value="ECO:0007669"/>
    <property type="project" value="InterPro"/>
</dbReference>
<dbReference type="KEGG" id="clec:106670776"/>
<dbReference type="GO" id="GO:0016020">
    <property type="term" value="C:membrane"/>
    <property type="evidence" value="ECO:0007669"/>
    <property type="project" value="UniProtKB-SubCell"/>
</dbReference>
<feature type="transmembrane region" description="Helical" evidence="5">
    <location>
        <begin position="138"/>
        <end position="160"/>
    </location>
</feature>
<dbReference type="OMA" id="NPQCQIP"/>
<dbReference type="Proteomes" id="UP000494040">
    <property type="component" value="Unassembled WGS sequence"/>
</dbReference>
<feature type="transmembrane region" description="Helical" evidence="5">
    <location>
        <begin position="396"/>
        <end position="418"/>
    </location>
</feature>
<dbReference type="RefSeq" id="XP_014256849.1">
    <property type="nucleotide sequence ID" value="XM_014401363.2"/>
</dbReference>
<name>A0A8I6S2I4_CIMLE</name>
<sequence length="476" mass="53473">MAGENEVSSRTGWRSIGVEPVLFLYMSAFMTTSVVEEAFFVNKVCTVNLGYEQKVCDNLNDNKYLQERTEVQIRVSTFHQYENIATHGIPIILAFFLGSWSDKVGRKLPMLIGLFGNLIYSTMIILNDLMDDWPVDVVLFTACLPCALTGGNLTVFMSAFSYLSDTTTQRERTLRTTLLEVAYLTPMPLGVMFGSYLYYNVLGRSYAAMFTVNAAFLVAAIVVAWAVMDWKTTEGPCDVSGPCFGLVDFGHVAASFKTLFKPRRNNRRLFLFLVLIAMALYTFQRDEKHMVFLYTQHVFNWDLAQYSKFRTFQSSVFIFGLLLLGPLLTKLLKLKDMVMVMLGAVSHFVTRVIFATVMEPWQFYIGALTACLGPTVAPVFRSFVSKLVPPNERGKVFAMLTVADMTVPLVSGIVYTQVYNLTLSTHPQAIFYVTALTQAGVFFIAIFVNILLEGRNLNQEVESSDDETTADINVHA</sequence>
<keyword evidence="3 5" id="KW-1133">Transmembrane helix</keyword>
<dbReference type="SUPFAM" id="SSF103473">
    <property type="entry name" value="MFS general substrate transporter"/>
    <property type="match status" value="1"/>
</dbReference>
<feature type="transmembrane region" description="Helical" evidence="5">
    <location>
        <begin position="84"/>
        <end position="101"/>
    </location>
</feature>
<keyword evidence="2 5" id="KW-0812">Transmembrane</keyword>
<feature type="transmembrane region" description="Helical" evidence="5">
    <location>
        <begin position="430"/>
        <end position="452"/>
    </location>
</feature>
<organism evidence="6 7">
    <name type="scientific">Cimex lectularius</name>
    <name type="common">Bed bug</name>
    <name type="synonym">Acanthia lectularia</name>
    <dbReference type="NCBI Taxonomy" id="79782"/>
    <lineage>
        <taxon>Eukaryota</taxon>
        <taxon>Metazoa</taxon>
        <taxon>Ecdysozoa</taxon>
        <taxon>Arthropoda</taxon>
        <taxon>Hexapoda</taxon>
        <taxon>Insecta</taxon>
        <taxon>Pterygota</taxon>
        <taxon>Neoptera</taxon>
        <taxon>Paraneoptera</taxon>
        <taxon>Hemiptera</taxon>
        <taxon>Heteroptera</taxon>
        <taxon>Panheteroptera</taxon>
        <taxon>Cimicomorpha</taxon>
        <taxon>Cimicidae</taxon>
        <taxon>Cimex</taxon>
    </lineage>
</organism>
<dbReference type="AlphaFoldDB" id="A0A8I6S2I4"/>
<accession>A0A8I6S2I4</accession>
<evidence type="ECO:0000256" key="5">
    <source>
        <dbReference type="SAM" id="Phobius"/>
    </source>
</evidence>
<dbReference type="InterPro" id="IPR011701">
    <property type="entry name" value="MFS"/>
</dbReference>
<evidence type="ECO:0000313" key="7">
    <source>
        <dbReference type="Proteomes" id="UP000494040"/>
    </source>
</evidence>
<evidence type="ECO:0008006" key="8">
    <source>
        <dbReference type="Google" id="ProtNLM"/>
    </source>
</evidence>
<dbReference type="EnsemblMetazoa" id="XM_014401364.1">
    <property type="protein sequence ID" value="XP_014256850.1"/>
    <property type="gene ID" value="LOC106670776"/>
</dbReference>
<evidence type="ECO:0000256" key="2">
    <source>
        <dbReference type="ARBA" id="ARBA00022692"/>
    </source>
</evidence>
<protein>
    <recommendedName>
        <fullName evidence="8">Adenylate cyclase</fullName>
    </recommendedName>
</protein>
<evidence type="ECO:0000313" key="6">
    <source>
        <dbReference type="EnsemblMetazoa" id="XP_014256849.1"/>
    </source>
</evidence>
<evidence type="ECO:0000256" key="1">
    <source>
        <dbReference type="ARBA" id="ARBA00004141"/>
    </source>
</evidence>
<feature type="transmembrane region" description="Helical" evidence="5">
    <location>
        <begin position="205"/>
        <end position="227"/>
    </location>
</feature>
<dbReference type="Gene3D" id="1.20.1250.20">
    <property type="entry name" value="MFS general substrate transporter like domains"/>
    <property type="match status" value="1"/>
</dbReference>
<dbReference type="OrthoDB" id="419734at2759"/>
<dbReference type="PANTHER" id="PTHR23507">
    <property type="entry name" value="ZGC:174356"/>
    <property type="match status" value="1"/>
</dbReference>
<keyword evidence="7" id="KW-1185">Reference proteome</keyword>